<keyword evidence="2" id="KW-1185">Reference proteome</keyword>
<dbReference type="AlphaFoldDB" id="A0A223V2A7"/>
<accession>A0A223V2A7</accession>
<protein>
    <submittedName>
        <fullName evidence="1">Uncharacterized protein</fullName>
    </submittedName>
</protein>
<dbReference type="KEGG" id="marb:CJ263_02995"/>
<sequence length="141" mass="16531">MLIKREGKCKRFKKIDFICVDFESFFNKEKIKKSRNNPKKIEMKTLFITFIMLTSTLGGNLIQDTSRVSGTYDRHEDGIYYFIGDNGEIYEFNDITEEASEVFDLMDEALLGKLFSITFTRETEENDDMEYNTIVALKILE</sequence>
<proteinExistence type="predicted"/>
<gene>
    <name evidence="1" type="ORF">CJ263_02995</name>
</gene>
<organism evidence="1 2">
    <name type="scientific">Maribacter cobaltidurans</name>
    <dbReference type="NCBI Taxonomy" id="1178778"/>
    <lineage>
        <taxon>Bacteria</taxon>
        <taxon>Pseudomonadati</taxon>
        <taxon>Bacteroidota</taxon>
        <taxon>Flavobacteriia</taxon>
        <taxon>Flavobacteriales</taxon>
        <taxon>Flavobacteriaceae</taxon>
        <taxon>Maribacter</taxon>
    </lineage>
</organism>
<dbReference type="EMBL" id="CP022957">
    <property type="protein sequence ID" value="ASV29270.1"/>
    <property type="molecule type" value="Genomic_DNA"/>
</dbReference>
<name>A0A223V2A7_9FLAO</name>
<dbReference type="Proteomes" id="UP000215244">
    <property type="component" value="Chromosome"/>
</dbReference>
<evidence type="ECO:0000313" key="2">
    <source>
        <dbReference type="Proteomes" id="UP000215244"/>
    </source>
</evidence>
<reference evidence="1 2" key="1">
    <citation type="submission" date="2017-08" db="EMBL/GenBank/DDBJ databases">
        <title>The complete genome sequence of Maribacter sp. B1, isolated from deep-sea sediment.</title>
        <authorList>
            <person name="Wu Y.-H."/>
            <person name="Cheng H."/>
            <person name="Xu X.-W."/>
        </authorList>
    </citation>
    <scope>NUCLEOTIDE SEQUENCE [LARGE SCALE GENOMIC DNA]</scope>
    <source>
        <strain evidence="1 2">B1</strain>
    </source>
</reference>
<evidence type="ECO:0000313" key="1">
    <source>
        <dbReference type="EMBL" id="ASV29270.1"/>
    </source>
</evidence>